<evidence type="ECO:0000313" key="4">
    <source>
        <dbReference type="Proteomes" id="UP001500449"/>
    </source>
</evidence>
<dbReference type="SUPFAM" id="SSF51556">
    <property type="entry name" value="Metallo-dependent hydrolases"/>
    <property type="match status" value="1"/>
</dbReference>
<keyword evidence="4" id="KW-1185">Reference proteome</keyword>
<dbReference type="RefSeq" id="WP_344423026.1">
    <property type="nucleotide sequence ID" value="NZ_BAAAQK010000022.1"/>
</dbReference>
<evidence type="ECO:0000256" key="1">
    <source>
        <dbReference type="ARBA" id="ARBA00023239"/>
    </source>
</evidence>
<organism evidence="3 4">
    <name type="scientific">Pseudonocardia ailaonensis</name>
    <dbReference type="NCBI Taxonomy" id="367279"/>
    <lineage>
        <taxon>Bacteria</taxon>
        <taxon>Bacillati</taxon>
        <taxon>Actinomycetota</taxon>
        <taxon>Actinomycetes</taxon>
        <taxon>Pseudonocardiales</taxon>
        <taxon>Pseudonocardiaceae</taxon>
        <taxon>Pseudonocardia</taxon>
    </lineage>
</organism>
<reference evidence="3 4" key="1">
    <citation type="journal article" date="2019" name="Int. J. Syst. Evol. Microbiol.">
        <title>The Global Catalogue of Microorganisms (GCM) 10K type strain sequencing project: providing services to taxonomists for standard genome sequencing and annotation.</title>
        <authorList>
            <consortium name="The Broad Institute Genomics Platform"/>
            <consortium name="The Broad Institute Genome Sequencing Center for Infectious Disease"/>
            <person name="Wu L."/>
            <person name="Ma J."/>
        </authorList>
    </citation>
    <scope>NUCLEOTIDE SEQUENCE [LARGE SCALE GENOMIC DNA]</scope>
    <source>
        <strain evidence="3 4">JCM 16009</strain>
    </source>
</reference>
<evidence type="ECO:0000259" key="2">
    <source>
        <dbReference type="Pfam" id="PF04909"/>
    </source>
</evidence>
<dbReference type="PANTHER" id="PTHR21240">
    <property type="entry name" value="2-AMINO-3-CARBOXYLMUCONATE-6-SEMIALDEHYDE DECARBOXYLASE"/>
    <property type="match status" value="1"/>
</dbReference>
<dbReference type="EMBL" id="BAAAQK010000022">
    <property type="protein sequence ID" value="GAA1866990.1"/>
    <property type="molecule type" value="Genomic_DNA"/>
</dbReference>
<keyword evidence="1" id="KW-0456">Lyase</keyword>
<gene>
    <name evidence="3" type="ORF">GCM10009836_54270</name>
</gene>
<evidence type="ECO:0000313" key="3">
    <source>
        <dbReference type="EMBL" id="GAA1866990.1"/>
    </source>
</evidence>
<dbReference type="Pfam" id="PF04909">
    <property type="entry name" value="Amidohydro_2"/>
    <property type="match status" value="1"/>
</dbReference>
<feature type="domain" description="Amidohydrolase-related" evidence="2">
    <location>
        <begin position="85"/>
        <end position="375"/>
    </location>
</feature>
<proteinExistence type="predicted"/>
<name>A0ABN2NFK1_9PSEU</name>
<accession>A0ABN2NFK1</accession>
<dbReference type="Gene3D" id="3.20.20.140">
    <property type="entry name" value="Metal-dependent hydrolases"/>
    <property type="match status" value="1"/>
</dbReference>
<protein>
    <submittedName>
        <fullName evidence="3">Amidohydrolase family protein</fullName>
    </submittedName>
</protein>
<comment type="caution">
    <text evidence="3">The sequence shown here is derived from an EMBL/GenBank/DDBJ whole genome shotgun (WGS) entry which is preliminary data.</text>
</comment>
<dbReference type="Proteomes" id="UP001500449">
    <property type="component" value="Unassembled WGS sequence"/>
</dbReference>
<dbReference type="InterPro" id="IPR032466">
    <property type="entry name" value="Metal_Hydrolase"/>
</dbReference>
<dbReference type="InterPro" id="IPR032465">
    <property type="entry name" value="ACMSD"/>
</dbReference>
<sequence>MHPSEMVLFSAADLLVEPATVFADHLPAGLAGRGPRLAPRPDGTVVWTLGGVDLGAPGAGLRFAGPAPETEGPPGYAGLAAALHDPVARLRAMDAGGVHAAVSFPTSRAFTASLLRRVPDRALSAAVVSAYNDWQVDGWGAAAPGRLVPLALLPAWDVEAAVAEVVRVAARGVTAVAFPELPHVADLPGFATDHWDRLLRAVCDHDLVLCLQPAPPAEEPVAGAPFNPFASQSDLVTPQLAAAACTDLIVSGVFSRFPGLRVAMSQGGIGWIPFLLDRIDLHQRNQVWSGLDLGGRTGTEVFQQHFLSSFVTDPSSLYLRERIGPDVIAWQAAFPAPEGTWPRSAELVHGELLAAGATDPEIDAITGGNAARFFRVGPPADRAAATVGALRSGG</sequence>
<dbReference type="InterPro" id="IPR006680">
    <property type="entry name" value="Amidohydro-rel"/>
</dbReference>
<dbReference type="PANTHER" id="PTHR21240:SF28">
    <property type="entry name" value="ISO-OROTATE DECARBOXYLASE (EUROFUNG)"/>
    <property type="match status" value="1"/>
</dbReference>